<dbReference type="PRINTS" id="PR00320">
    <property type="entry name" value="GPROTEINBRPT"/>
</dbReference>
<dbReference type="SUPFAM" id="SSF50978">
    <property type="entry name" value="WD40 repeat-like"/>
    <property type="match status" value="1"/>
</dbReference>
<keyword evidence="2" id="KW-0963">Cytoplasm</keyword>
<reference evidence="8" key="2">
    <citation type="submission" date="2015-01" db="EMBL/GenBank/DDBJ databases">
        <title>Evolutionary Origins and Diversification of the Mycorrhizal Mutualists.</title>
        <authorList>
            <consortium name="DOE Joint Genome Institute"/>
            <consortium name="Mycorrhizal Genomics Consortium"/>
            <person name="Kohler A."/>
            <person name="Kuo A."/>
            <person name="Nagy L.G."/>
            <person name="Floudas D."/>
            <person name="Copeland A."/>
            <person name="Barry K.W."/>
            <person name="Cichocki N."/>
            <person name="Veneault-Fourrey C."/>
            <person name="LaButti K."/>
            <person name="Lindquist E.A."/>
            <person name="Lipzen A."/>
            <person name="Lundell T."/>
            <person name="Morin E."/>
            <person name="Murat C."/>
            <person name="Riley R."/>
            <person name="Ohm R."/>
            <person name="Sun H."/>
            <person name="Tunlid A."/>
            <person name="Henrissat B."/>
            <person name="Grigoriev I.V."/>
            <person name="Hibbett D.S."/>
            <person name="Martin F."/>
        </authorList>
    </citation>
    <scope>NUCLEOTIDE SEQUENCE [LARGE SCALE GENOMIC DNA]</scope>
    <source>
        <strain evidence="8">MUT 4182</strain>
    </source>
</reference>
<dbReference type="Pfam" id="PF00400">
    <property type="entry name" value="WD40"/>
    <property type="match status" value="4"/>
</dbReference>
<dbReference type="OrthoDB" id="1068471at2759"/>
<dbReference type="SMART" id="SM00320">
    <property type="entry name" value="WD40"/>
    <property type="match status" value="7"/>
</dbReference>
<dbReference type="Proteomes" id="UP000054248">
    <property type="component" value="Unassembled WGS sequence"/>
</dbReference>
<feature type="repeat" description="WD" evidence="6">
    <location>
        <begin position="272"/>
        <end position="306"/>
    </location>
</feature>
<evidence type="ECO:0000313" key="7">
    <source>
        <dbReference type="EMBL" id="KIO32189.1"/>
    </source>
</evidence>
<evidence type="ECO:0000256" key="3">
    <source>
        <dbReference type="ARBA" id="ARBA00022574"/>
    </source>
</evidence>
<evidence type="ECO:0000256" key="4">
    <source>
        <dbReference type="ARBA" id="ARBA00022737"/>
    </source>
</evidence>
<name>A0A0C3QUM9_9AGAM</name>
<comment type="subcellular location">
    <subcellularLocation>
        <location evidence="1">Cytoplasm</location>
    </subcellularLocation>
</comment>
<keyword evidence="8" id="KW-1185">Reference proteome</keyword>
<feature type="repeat" description="WD" evidence="6">
    <location>
        <begin position="59"/>
        <end position="100"/>
    </location>
</feature>
<sequence length="306" mass="33462">MTNPATDAPRTLHKTISSHKGAVNVVRYAKGSAKYGLSGGRDRLIKLWNRETAMEIKTYTGHGYEVLCLDVAHDNSKFASCGGDRVAYVWDVTSGETIRRFHGHAGRINVVALNADSSVLATGSYDSTVRLWDLRSQSRQAIQTLDDARDSIMSLHVGPTEIITGSVDGYVRSYDIRKGELNSDLIGFPVSSIQPMDDSLSLLIGTLDSTIRLMDRANGTVLNTFKGHVNKDYSTKSCFGYGQASVICGDEEGRIWSWDLLTATPMGTQPPPKVHEKVITWVEHHPTASGDMLTASADGTVKVWRS</sequence>
<dbReference type="InterPro" id="IPR019775">
    <property type="entry name" value="WD40_repeat_CS"/>
</dbReference>
<evidence type="ECO:0000256" key="5">
    <source>
        <dbReference type="ARBA" id="ARBA00038145"/>
    </source>
</evidence>
<dbReference type="PROSITE" id="PS50082">
    <property type="entry name" value="WD_REPEATS_2"/>
    <property type="match status" value="4"/>
</dbReference>
<organism evidence="7 8">
    <name type="scientific">Tulasnella calospora MUT 4182</name>
    <dbReference type="NCBI Taxonomy" id="1051891"/>
    <lineage>
        <taxon>Eukaryota</taxon>
        <taxon>Fungi</taxon>
        <taxon>Dikarya</taxon>
        <taxon>Basidiomycota</taxon>
        <taxon>Agaricomycotina</taxon>
        <taxon>Agaricomycetes</taxon>
        <taxon>Cantharellales</taxon>
        <taxon>Tulasnellaceae</taxon>
        <taxon>Tulasnella</taxon>
    </lineage>
</organism>
<dbReference type="GO" id="GO:0005737">
    <property type="term" value="C:cytoplasm"/>
    <property type="evidence" value="ECO:0007669"/>
    <property type="project" value="UniProtKB-SubCell"/>
</dbReference>
<accession>A0A0C3QUM9</accession>
<dbReference type="InterPro" id="IPR001680">
    <property type="entry name" value="WD40_rpt"/>
</dbReference>
<comment type="similarity">
    <text evidence="5">Belongs to the WD repeat MORG1 family.</text>
</comment>
<gene>
    <name evidence="7" type="ORF">M407DRAFT_13956</name>
</gene>
<dbReference type="PROSITE" id="PS00678">
    <property type="entry name" value="WD_REPEATS_1"/>
    <property type="match status" value="1"/>
</dbReference>
<evidence type="ECO:0000256" key="6">
    <source>
        <dbReference type="PROSITE-ProRule" id="PRU00221"/>
    </source>
</evidence>
<keyword evidence="3 6" id="KW-0853">WD repeat</keyword>
<evidence type="ECO:0000256" key="1">
    <source>
        <dbReference type="ARBA" id="ARBA00004496"/>
    </source>
</evidence>
<feature type="repeat" description="WD" evidence="6">
    <location>
        <begin position="16"/>
        <end position="58"/>
    </location>
</feature>
<evidence type="ECO:0000256" key="2">
    <source>
        <dbReference type="ARBA" id="ARBA00022490"/>
    </source>
</evidence>
<dbReference type="GO" id="GO:0071013">
    <property type="term" value="C:catalytic step 2 spliceosome"/>
    <property type="evidence" value="ECO:0007669"/>
    <property type="project" value="TreeGrafter"/>
</dbReference>
<proteinExistence type="inferred from homology"/>
<dbReference type="AlphaFoldDB" id="A0A0C3QUM9"/>
<dbReference type="PROSITE" id="PS50294">
    <property type="entry name" value="WD_REPEATS_REGION"/>
    <property type="match status" value="3"/>
</dbReference>
<dbReference type="PANTHER" id="PTHR22842">
    <property type="entry name" value="WD40 REPEAT PROTEIN"/>
    <property type="match status" value="1"/>
</dbReference>
<feature type="repeat" description="WD" evidence="6">
    <location>
        <begin position="101"/>
        <end position="142"/>
    </location>
</feature>
<protein>
    <submittedName>
        <fullName evidence="7">Uncharacterized protein</fullName>
    </submittedName>
</protein>
<dbReference type="InterPro" id="IPR036322">
    <property type="entry name" value="WD40_repeat_dom_sf"/>
</dbReference>
<keyword evidence="4" id="KW-0677">Repeat</keyword>
<dbReference type="GO" id="GO:0000398">
    <property type="term" value="P:mRNA splicing, via spliceosome"/>
    <property type="evidence" value="ECO:0007669"/>
    <property type="project" value="TreeGrafter"/>
</dbReference>
<dbReference type="HOGENOM" id="CLU_000288_57_1_1"/>
<reference evidence="7 8" key="1">
    <citation type="submission" date="2014-04" db="EMBL/GenBank/DDBJ databases">
        <authorList>
            <consortium name="DOE Joint Genome Institute"/>
            <person name="Kuo A."/>
            <person name="Girlanda M."/>
            <person name="Perotto S."/>
            <person name="Kohler A."/>
            <person name="Nagy L.G."/>
            <person name="Floudas D."/>
            <person name="Copeland A."/>
            <person name="Barry K.W."/>
            <person name="Cichocki N."/>
            <person name="Veneault-Fourrey C."/>
            <person name="LaButti K."/>
            <person name="Lindquist E.A."/>
            <person name="Lipzen A."/>
            <person name="Lundell T."/>
            <person name="Morin E."/>
            <person name="Murat C."/>
            <person name="Sun H."/>
            <person name="Tunlid A."/>
            <person name="Henrissat B."/>
            <person name="Grigoriev I.V."/>
            <person name="Hibbett D.S."/>
            <person name="Martin F."/>
            <person name="Nordberg H.P."/>
            <person name="Cantor M.N."/>
            <person name="Hua S.X."/>
        </authorList>
    </citation>
    <scope>NUCLEOTIDE SEQUENCE [LARGE SCALE GENOMIC DNA]</scope>
    <source>
        <strain evidence="7 8">MUT 4182</strain>
    </source>
</reference>
<dbReference type="InterPro" id="IPR051980">
    <property type="entry name" value="WD_repeat_MORG1"/>
</dbReference>
<dbReference type="Gene3D" id="2.130.10.10">
    <property type="entry name" value="YVTN repeat-like/Quinoprotein amine dehydrogenase"/>
    <property type="match status" value="1"/>
</dbReference>
<dbReference type="STRING" id="1051891.A0A0C3QUM9"/>
<dbReference type="PANTHER" id="PTHR22842:SF3">
    <property type="entry name" value="WD REPEAT DOMAIN-CONTAINING PROTEIN 83"/>
    <property type="match status" value="1"/>
</dbReference>
<dbReference type="EMBL" id="KN822956">
    <property type="protein sequence ID" value="KIO32189.1"/>
    <property type="molecule type" value="Genomic_DNA"/>
</dbReference>
<evidence type="ECO:0000313" key="8">
    <source>
        <dbReference type="Proteomes" id="UP000054248"/>
    </source>
</evidence>
<dbReference type="CDD" id="cd00200">
    <property type="entry name" value="WD40"/>
    <property type="match status" value="1"/>
</dbReference>
<dbReference type="InterPro" id="IPR020472">
    <property type="entry name" value="WD40_PAC1"/>
</dbReference>
<dbReference type="InterPro" id="IPR015943">
    <property type="entry name" value="WD40/YVTN_repeat-like_dom_sf"/>
</dbReference>